<dbReference type="Proteomes" id="UP001152795">
    <property type="component" value="Unassembled WGS sequence"/>
</dbReference>
<dbReference type="EMBL" id="CACRXK020006148">
    <property type="protein sequence ID" value="CAB4008523.1"/>
    <property type="molecule type" value="Genomic_DNA"/>
</dbReference>
<sequence>MARIKRTAIALFLPKGEKKAVKKTCHALRTNDVRRVTGQDDISKEQVRFYKELYSKVPTDKVAQDQLLNLLDRKLTGEQRDSCGGQSFFTWNEVSDKGARYLHCKLFVMVAEVFGQEIRKCPEIQG</sequence>
<protein>
    <submittedName>
        <fullName evidence="1">Uncharacterized protein</fullName>
    </submittedName>
</protein>
<reference evidence="1" key="1">
    <citation type="submission" date="2020-04" db="EMBL/GenBank/DDBJ databases">
        <authorList>
            <person name="Alioto T."/>
            <person name="Alioto T."/>
            <person name="Gomez Garrido J."/>
        </authorList>
    </citation>
    <scope>NUCLEOTIDE SEQUENCE</scope>
    <source>
        <strain evidence="1">A484AB</strain>
    </source>
</reference>
<dbReference type="OrthoDB" id="416119at2759"/>
<gene>
    <name evidence="1" type="ORF">PACLA_8A046985</name>
</gene>
<comment type="caution">
    <text evidence="1">The sequence shown here is derived from an EMBL/GenBank/DDBJ whole genome shotgun (WGS) entry which is preliminary data.</text>
</comment>
<evidence type="ECO:0000313" key="2">
    <source>
        <dbReference type="Proteomes" id="UP001152795"/>
    </source>
</evidence>
<keyword evidence="2" id="KW-1185">Reference proteome</keyword>
<accession>A0A6S7HWW9</accession>
<organism evidence="1 2">
    <name type="scientific">Paramuricea clavata</name>
    <name type="common">Red gorgonian</name>
    <name type="synonym">Violescent sea-whip</name>
    <dbReference type="NCBI Taxonomy" id="317549"/>
    <lineage>
        <taxon>Eukaryota</taxon>
        <taxon>Metazoa</taxon>
        <taxon>Cnidaria</taxon>
        <taxon>Anthozoa</taxon>
        <taxon>Octocorallia</taxon>
        <taxon>Malacalcyonacea</taxon>
        <taxon>Plexauridae</taxon>
        <taxon>Paramuricea</taxon>
    </lineage>
</organism>
<evidence type="ECO:0000313" key="1">
    <source>
        <dbReference type="EMBL" id="CAB4008523.1"/>
    </source>
</evidence>
<proteinExistence type="predicted"/>
<dbReference type="AlphaFoldDB" id="A0A6S7HWW9"/>
<name>A0A6S7HWW9_PARCT</name>